<comment type="caution">
    <text evidence="1">The sequence shown here is derived from an EMBL/GenBank/DDBJ whole genome shotgun (WGS) entry which is preliminary data.</text>
</comment>
<accession>A0AAV9I8T3</accession>
<organism evidence="1 2">
    <name type="scientific">Galdieria yellowstonensis</name>
    <dbReference type="NCBI Taxonomy" id="3028027"/>
    <lineage>
        <taxon>Eukaryota</taxon>
        <taxon>Rhodophyta</taxon>
        <taxon>Bangiophyceae</taxon>
        <taxon>Galdieriales</taxon>
        <taxon>Galdieriaceae</taxon>
        <taxon>Galdieria</taxon>
    </lineage>
</organism>
<sequence length="100" mass="12347">MEDKLEQLEFYFYCLFYKELERIKEKALQQLCSRGWFEEQNRKYEEYFRDTSLDSTTRWIEIGAEHFPQDLKESVFVEVLGLFRTFAREFRQWKAAEYSG</sequence>
<dbReference type="AlphaFoldDB" id="A0AAV9I8T3"/>
<evidence type="ECO:0000313" key="1">
    <source>
        <dbReference type="EMBL" id="KAK4523840.1"/>
    </source>
</evidence>
<dbReference type="Proteomes" id="UP001300502">
    <property type="component" value="Unassembled WGS sequence"/>
</dbReference>
<protein>
    <submittedName>
        <fullName evidence="1">Uncharacterized protein</fullName>
    </submittedName>
</protein>
<reference evidence="1 2" key="1">
    <citation type="submission" date="2022-07" db="EMBL/GenBank/DDBJ databases">
        <title>Genome-wide signatures of adaptation to extreme environments.</title>
        <authorList>
            <person name="Cho C.H."/>
            <person name="Yoon H.S."/>
        </authorList>
    </citation>
    <scope>NUCLEOTIDE SEQUENCE [LARGE SCALE GENOMIC DNA]</scope>
    <source>
        <strain evidence="1 2">108.79 E11</strain>
    </source>
</reference>
<gene>
    <name evidence="1" type="ORF">GAYE_SCF00G1736</name>
</gene>
<name>A0AAV9I8T3_9RHOD</name>
<proteinExistence type="predicted"/>
<keyword evidence="2" id="KW-1185">Reference proteome</keyword>
<evidence type="ECO:0000313" key="2">
    <source>
        <dbReference type="Proteomes" id="UP001300502"/>
    </source>
</evidence>
<dbReference type="EMBL" id="JANCYU010000020">
    <property type="protein sequence ID" value="KAK4523840.1"/>
    <property type="molecule type" value="Genomic_DNA"/>
</dbReference>